<gene>
    <name evidence="3" type="ORF">GX51_02315</name>
</gene>
<evidence type="ECO:0000259" key="2">
    <source>
        <dbReference type="Pfam" id="PF08240"/>
    </source>
</evidence>
<dbReference type="EMBL" id="PDNC01000021">
    <property type="protein sequence ID" value="PGH06491.1"/>
    <property type="molecule type" value="Genomic_DNA"/>
</dbReference>
<comment type="caution">
    <text evidence="3">The sequence shown here is derived from an EMBL/GenBank/DDBJ whole genome shotgun (WGS) entry which is preliminary data.</text>
</comment>
<protein>
    <recommendedName>
        <fullName evidence="5">Alcohol dehydrogenase-like C-terminal domain-containing protein</fullName>
    </recommendedName>
</protein>
<dbReference type="STRING" id="2060905.A0A2B7XCJ0"/>
<organism evidence="3 4">
    <name type="scientific">Blastomyces parvus</name>
    <dbReference type="NCBI Taxonomy" id="2060905"/>
    <lineage>
        <taxon>Eukaryota</taxon>
        <taxon>Fungi</taxon>
        <taxon>Dikarya</taxon>
        <taxon>Ascomycota</taxon>
        <taxon>Pezizomycotina</taxon>
        <taxon>Eurotiomycetes</taxon>
        <taxon>Eurotiomycetidae</taxon>
        <taxon>Onygenales</taxon>
        <taxon>Ajellomycetaceae</taxon>
        <taxon>Blastomyces</taxon>
    </lineage>
</organism>
<evidence type="ECO:0000313" key="3">
    <source>
        <dbReference type="EMBL" id="PGH06491.1"/>
    </source>
</evidence>
<dbReference type="CDD" id="cd05188">
    <property type="entry name" value="MDR"/>
    <property type="match status" value="1"/>
</dbReference>
<dbReference type="Pfam" id="PF00107">
    <property type="entry name" value="ADH_zinc_N"/>
    <property type="match status" value="1"/>
</dbReference>
<dbReference type="PANTHER" id="PTHR43677:SF4">
    <property type="entry name" value="QUINONE OXIDOREDUCTASE-LIKE PROTEIN 2"/>
    <property type="match status" value="1"/>
</dbReference>
<evidence type="ECO:0000259" key="1">
    <source>
        <dbReference type="Pfam" id="PF00107"/>
    </source>
</evidence>
<proteinExistence type="predicted"/>
<sequence length="378" mass="40562">MATITTNPQLPATMRALVRTGKGQPVELQELPTPTPTHGSIVVKVLHATMDVAATRIIDGHTPFTYPFPSTPGARAIGRVAATGPDTTSFSVGQLVMLEPGLRPRDSKDTIYLWSFHDGWTPMGRKFIEDNWRQGLFAEYARCPLENCWALDEQVLCTQFGYSTAELTAISLYPIAFAGFRNVKLTAGETVLVAPATGSYSGAAVGLAVAMGANVIAAGRNIDVLERLKATHGERVKIVQLKGDAQVDSAAFKERFGRPVDVFIDVSPPQASGSTITRSGLMALGPYGRCVLMGFTTDDSIAVPYSHAVANNLTIRAQFMYHAADVRGLLRLFESGILKLGKSGGVEVVGEFKLEDHEKAGKAAVENPQFGKLVVLSL</sequence>
<dbReference type="InterPro" id="IPR011032">
    <property type="entry name" value="GroES-like_sf"/>
</dbReference>
<dbReference type="InterPro" id="IPR013154">
    <property type="entry name" value="ADH-like_N"/>
</dbReference>
<feature type="domain" description="Alcohol dehydrogenase-like N-terminal" evidence="2">
    <location>
        <begin position="39"/>
        <end position="151"/>
    </location>
</feature>
<dbReference type="InterPro" id="IPR051397">
    <property type="entry name" value="Zn-ADH-like_protein"/>
</dbReference>
<dbReference type="OrthoDB" id="5407715at2759"/>
<dbReference type="PANTHER" id="PTHR43677">
    <property type="entry name" value="SHORT-CHAIN DEHYDROGENASE/REDUCTASE"/>
    <property type="match status" value="1"/>
</dbReference>
<dbReference type="SUPFAM" id="SSF51735">
    <property type="entry name" value="NAD(P)-binding Rossmann-fold domains"/>
    <property type="match status" value="1"/>
</dbReference>
<evidence type="ECO:0000313" key="4">
    <source>
        <dbReference type="Proteomes" id="UP000224080"/>
    </source>
</evidence>
<dbReference type="Gene3D" id="3.90.180.10">
    <property type="entry name" value="Medium-chain alcohol dehydrogenases, catalytic domain"/>
    <property type="match status" value="1"/>
</dbReference>
<dbReference type="SUPFAM" id="SSF50129">
    <property type="entry name" value="GroES-like"/>
    <property type="match status" value="1"/>
</dbReference>
<dbReference type="GO" id="GO:0005739">
    <property type="term" value="C:mitochondrion"/>
    <property type="evidence" value="ECO:0007669"/>
    <property type="project" value="TreeGrafter"/>
</dbReference>
<dbReference type="AlphaFoldDB" id="A0A2B7XCJ0"/>
<name>A0A2B7XCJ0_9EURO</name>
<dbReference type="Gene3D" id="3.40.50.720">
    <property type="entry name" value="NAD(P)-binding Rossmann-like Domain"/>
    <property type="match status" value="1"/>
</dbReference>
<reference evidence="3 4" key="1">
    <citation type="submission" date="2017-10" db="EMBL/GenBank/DDBJ databases">
        <title>Comparative genomics in systemic dimorphic fungi from Ajellomycetaceae.</title>
        <authorList>
            <person name="Munoz J.F."/>
            <person name="Mcewen J.G."/>
            <person name="Clay O.K."/>
            <person name="Cuomo C.A."/>
        </authorList>
    </citation>
    <scope>NUCLEOTIDE SEQUENCE [LARGE SCALE GENOMIC DNA]</scope>
    <source>
        <strain evidence="3 4">UAMH130</strain>
    </source>
</reference>
<evidence type="ECO:0008006" key="5">
    <source>
        <dbReference type="Google" id="ProtNLM"/>
    </source>
</evidence>
<dbReference type="Proteomes" id="UP000224080">
    <property type="component" value="Unassembled WGS sequence"/>
</dbReference>
<feature type="domain" description="Alcohol dehydrogenase-like C-terminal" evidence="1">
    <location>
        <begin position="203"/>
        <end position="334"/>
    </location>
</feature>
<dbReference type="InterPro" id="IPR036291">
    <property type="entry name" value="NAD(P)-bd_dom_sf"/>
</dbReference>
<dbReference type="Pfam" id="PF08240">
    <property type="entry name" value="ADH_N"/>
    <property type="match status" value="1"/>
</dbReference>
<dbReference type="GO" id="GO:0016491">
    <property type="term" value="F:oxidoreductase activity"/>
    <property type="evidence" value="ECO:0007669"/>
    <property type="project" value="TreeGrafter"/>
</dbReference>
<dbReference type="InterPro" id="IPR013149">
    <property type="entry name" value="ADH-like_C"/>
</dbReference>
<keyword evidence="4" id="KW-1185">Reference proteome</keyword>
<accession>A0A2B7XCJ0</accession>